<dbReference type="PROSITE" id="PS51257">
    <property type="entry name" value="PROKAR_LIPOPROTEIN"/>
    <property type="match status" value="1"/>
</dbReference>
<evidence type="ECO:0000256" key="1">
    <source>
        <dbReference type="SAM" id="SignalP"/>
    </source>
</evidence>
<protein>
    <submittedName>
        <fullName evidence="3">BACON domain-containing protein</fullName>
    </submittedName>
</protein>
<name>A0A7C9HEH1_9BACT</name>
<reference evidence="3 4" key="1">
    <citation type="submission" date="2019-09" db="EMBL/GenBank/DDBJ databases">
        <title>Prevotella A2879 sp. nov., isolated from an abscess of a patient.</title>
        <authorList>
            <person name="Buhl M."/>
            <person name="Oberhettinger P."/>
        </authorList>
    </citation>
    <scope>NUCLEOTIDE SEQUENCE [LARGE SCALE GENOMIC DNA]</scope>
    <source>
        <strain evidence="3 4">A2879</strain>
    </source>
</reference>
<feature type="signal peptide" evidence="1">
    <location>
        <begin position="1"/>
        <end position="21"/>
    </location>
</feature>
<dbReference type="EMBL" id="VVIQ01000001">
    <property type="protein sequence ID" value="MUL27006.1"/>
    <property type="molecule type" value="Genomic_DNA"/>
</dbReference>
<feature type="domain" description="BACON" evidence="2">
    <location>
        <begin position="100"/>
        <end position="146"/>
    </location>
</feature>
<dbReference type="RefSeq" id="WP_155715058.1">
    <property type="nucleotide sequence ID" value="NZ_VVIQ01000001.1"/>
</dbReference>
<dbReference type="AlphaFoldDB" id="A0A7C9HEH1"/>
<sequence>MKKIYFVLIALLACLFTACHDKEEEKMIDEFLTFDKEDVTVSNASNSFILYAKFGDWRGIDNITFIQDGVKNMVVPDFVGDKDQDPSEKYHKGVLNNWSADWIVVQQTNNSKEMKVYVKTNRSHKERTAILSVDGVYSKCSVKITQLATPN</sequence>
<organism evidence="3 4">
    <name type="scientific">Prevotella vespertina</name>
    <dbReference type="NCBI Taxonomy" id="2608404"/>
    <lineage>
        <taxon>Bacteria</taxon>
        <taxon>Pseudomonadati</taxon>
        <taxon>Bacteroidota</taxon>
        <taxon>Bacteroidia</taxon>
        <taxon>Bacteroidales</taxon>
        <taxon>Prevotellaceae</taxon>
        <taxon>Prevotella</taxon>
    </lineage>
</organism>
<dbReference type="Proteomes" id="UP000482295">
    <property type="component" value="Unassembled WGS sequence"/>
</dbReference>
<keyword evidence="1" id="KW-0732">Signal</keyword>
<proteinExistence type="predicted"/>
<evidence type="ECO:0000313" key="4">
    <source>
        <dbReference type="Proteomes" id="UP000482295"/>
    </source>
</evidence>
<gene>
    <name evidence="3" type="ORF">F0475_01395</name>
</gene>
<accession>A0A7C9HEH1</accession>
<feature type="chain" id="PRO_5028912042" evidence="1">
    <location>
        <begin position="22"/>
        <end position="151"/>
    </location>
</feature>
<evidence type="ECO:0000259" key="2">
    <source>
        <dbReference type="Pfam" id="PF13004"/>
    </source>
</evidence>
<evidence type="ECO:0000313" key="3">
    <source>
        <dbReference type="EMBL" id="MUL27006.1"/>
    </source>
</evidence>
<dbReference type="Pfam" id="PF13004">
    <property type="entry name" value="BACON"/>
    <property type="match status" value="1"/>
</dbReference>
<keyword evidence="4" id="KW-1185">Reference proteome</keyword>
<comment type="caution">
    <text evidence="3">The sequence shown here is derived from an EMBL/GenBank/DDBJ whole genome shotgun (WGS) entry which is preliminary data.</text>
</comment>
<dbReference type="InterPro" id="IPR024361">
    <property type="entry name" value="BACON"/>
</dbReference>